<comment type="subcellular location">
    <subcellularLocation>
        <location evidence="1">Nucleus</location>
    </subcellularLocation>
</comment>
<dbReference type="EMBL" id="CAJHNH020001714">
    <property type="protein sequence ID" value="CAG5124177.1"/>
    <property type="molecule type" value="Genomic_DNA"/>
</dbReference>
<comment type="caution">
    <text evidence="12">The sequence shown here is derived from an EMBL/GenBank/DDBJ whole genome shotgun (WGS) entry which is preliminary data.</text>
</comment>
<sequence>MDHNQLANPFVSATVVVADQFVDTFPHPQGLLAYLHRLCQQLDVDIVSQERPIVVKGSWKTLIKIDAFLKSLVSRLHNVMLKGDVFTQDDFNAAFSQFEEEGSCRNELTDNKHTSKDVLLSSELSELKTDDYLDIIKTDHGMYDPSIIMDKWYFNSNLRGKTIDKRTRNADSGMQPPEPYILVETDDTSKTNKANLTEIEQVLSQVYRKETIEKYQKRSAASGSGKHLSPSDFSFDFTKEEIVHIDVHDRHNSEQQFTDVESKPQTLIDNTTSNSQTFVRNSISNKELKRLEINSNYLEKDVNIDDINEQTNYDKDSRPVRLRLNRHRLNRHKTVEIVDNDVTVLKRHSKYRRSGRKRKKCKGSNEDVKQVTNCKTLIKNDRIREVLLVQTRSVSRCDKKASSEINSQQVSTKDKRHTESDCHKINKKAAIKNCQLADGVQNETVNNFVSVSEVQVKSKTSLQISNQEENVNEVTKNNVKKEVEDDQHSCDQCSYSTIKHVQLLEHKRRVHLTRKFQCEECLKEFGFLKDLRRHMKCHTKAENCCDICGKMYKEVRKLIEHKRTHAVGYVKPEFACKFCTKIFSTKYVLAYHIKADHLGMKRSYICPTCGKSFSQKNSYHQHANVHLGIRPFSCEICGKRFSYEKSLKEHKFMHNDEKVFSCSFCEKSFRQASGLAIHQKVHKTTKDYVCSMCGKGFNQKQALVRHERIHAGDKPYECVLCRRTFADSSVLRRHMILIHKKDPKLWREDTKCYVPKRTDFFISVLNGDVSCENNSQFQNNGDIPSVNNAQCQLKRDISSADNSQFHLNRDISSADTFQCQLKRDFLSTENAQCQHKRVFSSADDSGKINEDISRAEGSRLNSSELCGNTDFLEIQKQQQNEFYQQKKHQKQFQRQHLEGAVETSGSLPVTYNSTIKNTFPVYDVYDQRERGVNAPSGCLDSSCAEMKQYDDYDSENIVASEEIVNSTGTAEPHLRFQNQMYSPVPVQMHGSVPTSPVPLHMSAIRPASVHQVRQEANQHHVSLAAHHVQTLPNPGGTAAASLVSYSRQVTSCLPPLGQVATSSCVPNPVQMTTSLCHSGQVTTFVPHSGQDTASSFVTFSGQNPTLSHAPLSGQVTSSSLEQATSSSFVPLLGQASVSVPGIYQQSQFSRETGAVVMSPAQCSTMTPQSYAQTIVIFQDSLGRYQRPGVNFALSGNNTVEAANLQYINPSLSITSAPSAQMSAVSQTVSSLSSEQMYDQVLSTSHPLPH</sequence>
<keyword evidence="3" id="KW-0677">Repeat</keyword>
<dbReference type="Pfam" id="PF00096">
    <property type="entry name" value="zf-C2H2"/>
    <property type="match status" value="5"/>
</dbReference>
<dbReference type="SUPFAM" id="SSF57667">
    <property type="entry name" value="beta-beta-alpha zinc fingers"/>
    <property type="match status" value="5"/>
</dbReference>
<evidence type="ECO:0000256" key="4">
    <source>
        <dbReference type="ARBA" id="ARBA00022771"/>
    </source>
</evidence>
<dbReference type="PANTHER" id="PTHR24393">
    <property type="entry name" value="ZINC FINGER PROTEIN"/>
    <property type="match status" value="1"/>
</dbReference>
<dbReference type="FunFam" id="3.30.160.60:FF:000671">
    <property type="entry name" value="Zinc finger protein 26"/>
    <property type="match status" value="1"/>
</dbReference>
<dbReference type="AlphaFoldDB" id="A0A8S3Z3U6"/>
<feature type="domain" description="C2H2-type" evidence="11">
    <location>
        <begin position="543"/>
        <end position="566"/>
    </location>
</feature>
<evidence type="ECO:0000256" key="7">
    <source>
        <dbReference type="ARBA" id="ARBA00023125"/>
    </source>
</evidence>
<keyword evidence="9" id="KW-0539">Nucleus</keyword>
<dbReference type="Proteomes" id="UP000678393">
    <property type="component" value="Unassembled WGS sequence"/>
</dbReference>
<evidence type="ECO:0000256" key="8">
    <source>
        <dbReference type="ARBA" id="ARBA00023163"/>
    </source>
</evidence>
<evidence type="ECO:0000256" key="10">
    <source>
        <dbReference type="PROSITE-ProRule" id="PRU00042"/>
    </source>
</evidence>
<protein>
    <recommendedName>
        <fullName evidence="11">C2H2-type domain-containing protein</fullName>
    </recommendedName>
</protein>
<dbReference type="PROSITE" id="PS50157">
    <property type="entry name" value="ZINC_FINGER_C2H2_2"/>
    <property type="match status" value="9"/>
</dbReference>
<evidence type="ECO:0000259" key="11">
    <source>
        <dbReference type="PROSITE" id="PS50157"/>
    </source>
</evidence>
<accession>A0A8S3Z3U6</accession>
<dbReference type="FunFam" id="3.30.160.60:FF:001397">
    <property type="entry name" value="Datilografo, isoform A"/>
    <property type="match status" value="1"/>
</dbReference>
<dbReference type="FunFam" id="3.30.160.60:FF:000325">
    <property type="entry name" value="ZFP90 zinc finger protein"/>
    <property type="match status" value="1"/>
</dbReference>
<gene>
    <name evidence="12" type="ORF">CUNI_LOCUS9735</name>
</gene>
<feature type="domain" description="C2H2-type" evidence="11">
    <location>
        <begin position="604"/>
        <end position="631"/>
    </location>
</feature>
<dbReference type="InterPro" id="IPR036236">
    <property type="entry name" value="Znf_C2H2_sf"/>
</dbReference>
<keyword evidence="6" id="KW-0805">Transcription regulation</keyword>
<feature type="domain" description="C2H2-type" evidence="11">
    <location>
        <begin position="688"/>
        <end position="715"/>
    </location>
</feature>
<keyword evidence="8" id="KW-0804">Transcription</keyword>
<organism evidence="12 13">
    <name type="scientific">Candidula unifasciata</name>
    <dbReference type="NCBI Taxonomy" id="100452"/>
    <lineage>
        <taxon>Eukaryota</taxon>
        <taxon>Metazoa</taxon>
        <taxon>Spiralia</taxon>
        <taxon>Lophotrochozoa</taxon>
        <taxon>Mollusca</taxon>
        <taxon>Gastropoda</taxon>
        <taxon>Heterobranchia</taxon>
        <taxon>Euthyneura</taxon>
        <taxon>Panpulmonata</taxon>
        <taxon>Eupulmonata</taxon>
        <taxon>Stylommatophora</taxon>
        <taxon>Helicina</taxon>
        <taxon>Helicoidea</taxon>
        <taxon>Geomitridae</taxon>
        <taxon>Candidula</taxon>
    </lineage>
</organism>
<reference evidence="12" key="1">
    <citation type="submission" date="2021-04" db="EMBL/GenBank/DDBJ databases">
        <authorList>
            <consortium name="Molecular Ecology Group"/>
        </authorList>
    </citation>
    <scope>NUCLEOTIDE SEQUENCE</scope>
</reference>
<keyword evidence="2" id="KW-0479">Metal-binding</keyword>
<evidence type="ECO:0000256" key="1">
    <source>
        <dbReference type="ARBA" id="ARBA00004123"/>
    </source>
</evidence>
<dbReference type="FunFam" id="3.30.160.60:FF:000478">
    <property type="entry name" value="Zinc finger protein 133"/>
    <property type="match status" value="1"/>
</dbReference>
<proteinExistence type="predicted"/>
<dbReference type="PROSITE" id="PS00028">
    <property type="entry name" value="ZINC_FINGER_C2H2_1"/>
    <property type="match status" value="8"/>
</dbReference>
<keyword evidence="4 10" id="KW-0863">Zinc-finger</keyword>
<dbReference type="GO" id="GO:0008270">
    <property type="term" value="F:zinc ion binding"/>
    <property type="evidence" value="ECO:0007669"/>
    <property type="project" value="UniProtKB-KW"/>
</dbReference>
<evidence type="ECO:0000256" key="5">
    <source>
        <dbReference type="ARBA" id="ARBA00022833"/>
    </source>
</evidence>
<dbReference type="PANTHER" id="PTHR24393:SF34">
    <property type="entry name" value="PR_SET DOMAIN 13"/>
    <property type="match status" value="1"/>
</dbReference>
<keyword evidence="5" id="KW-0862">Zinc</keyword>
<evidence type="ECO:0000313" key="12">
    <source>
        <dbReference type="EMBL" id="CAG5124177.1"/>
    </source>
</evidence>
<keyword evidence="7" id="KW-0238">DNA-binding</keyword>
<dbReference type="GO" id="GO:0000978">
    <property type="term" value="F:RNA polymerase II cis-regulatory region sequence-specific DNA binding"/>
    <property type="evidence" value="ECO:0007669"/>
    <property type="project" value="TreeGrafter"/>
</dbReference>
<feature type="domain" description="C2H2-type" evidence="11">
    <location>
        <begin position="632"/>
        <end position="659"/>
    </location>
</feature>
<keyword evidence="13" id="KW-1185">Reference proteome</keyword>
<dbReference type="InterPro" id="IPR013087">
    <property type="entry name" value="Znf_C2H2_type"/>
</dbReference>
<dbReference type="GO" id="GO:0005634">
    <property type="term" value="C:nucleus"/>
    <property type="evidence" value="ECO:0007669"/>
    <property type="project" value="UniProtKB-SubCell"/>
</dbReference>
<dbReference type="SMART" id="SM00355">
    <property type="entry name" value="ZnF_C2H2"/>
    <property type="match status" value="9"/>
</dbReference>
<dbReference type="GO" id="GO:0001228">
    <property type="term" value="F:DNA-binding transcription activator activity, RNA polymerase II-specific"/>
    <property type="evidence" value="ECO:0007669"/>
    <property type="project" value="TreeGrafter"/>
</dbReference>
<evidence type="ECO:0000256" key="9">
    <source>
        <dbReference type="ARBA" id="ARBA00023242"/>
    </source>
</evidence>
<dbReference type="Pfam" id="PF13912">
    <property type="entry name" value="zf-C2H2_6"/>
    <property type="match status" value="1"/>
</dbReference>
<feature type="domain" description="C2H2-type" evidence="11">
    <location>
        <begin position="516"/>
        <end position="543"/>
    </location>
</feature>
<evidence type="ECO:0000256" key="3">
    <source>
        <dbReference type="ARBA" id="ARBA00022737"/>
    </source>
</evidence>
<dbReference type="OrthoDB" id="6077919at2759"/>
<name>A0A8S3Z3U6_9EUPU</name>
<feature type="domain" description="C2H2-type" evidence="11">
    <location>
        <begin position="488"/>
        <end position="516"/>
    </location>
</feature>
<feature type="domain" description="C2H2-type" evidence="11">
    <location>
        <begin position="660"/>
        <end position="687"/>
    </location>
</feature>
<evidence type="ECO:0000256" key="6">
    <source>
        <dbReference type="ARBA" id="ARBA00023015"/>
    </source>
</evidence>
<evidence type="ECO:0000313" key="13">
    <source>
        <dbReference type="Proteomes" id="UP000678393"/>
    </source>
</evidence>
<feature type="domain" description="C2H2-type" evidence="11">
    <location>
        <begin position="716"/>
        <end position="744"/>
    </location>
</feature>
<feature type="domain" description="C2H2-type" evidence="11">
    <location>
        <begin position="574"/>
        <end position="602"/>
    </location>
</feature>
<dbReference type="Gene3D" id="3.30.160.60">
    <property type="entry name" value="Classic Zinc Finger"/>
    <property type="match status" value="7"/>
</dbReference>
<evidence type="ECO:0000256" key="2">
    <source>
        <dbReference type="ARBA" id="ARBA00022723"/>
    </source>
</evidence>